<feature type="compositionally biased region" description="Basic and acidic residues" evidence="1">
    <location>
        <begin position="21"/>
        <end position="46"/>
    </location>
</feature>
<reference evidence="2 3" key="1">
    <citation type="submission" date="2015-09" db="EMBL/GenBank/DDBJ databases">
        <title>Trachymyrmex zeteki WGS genome.</title>
        <authorList>
            <person name="Nygaard S."/>
            <person name="Hu H."/>
            <person name="Boomsma J."/>
            <person name="Zhang G."/>
        </authorList>
    </citation>
    <scope>NUCLEOTIDE SEQUENCE [LARGE SCALE GENOMIC DNA]</scope>
    <source>
        <strain evidence="2">Tzet28-1</strain>
        <tissue evidence="2">Whole body</tissue>
    </source>
</reference>
<evidence type="ECO:0000313" key="3">
    <source>
        <dbReference type="Proteomes" id="UP000075809"/>
    </source>
</evidence>
<dbReference type="AlphaFoldDB" id="A0A151WT34"/>
<accession>A0A151WT34</accession>
<keyword evidence="3" id="KW-1185">Reference proteome</keyword>
<dbReference type="Proteomes" id="UP000075809">
    <property type="component" value="Unassembled WGS sequence"/>
</dbReference>
<sequence>DVWRFITATTKARKHVKQNKLTRERVHERKEESRENERENRREMKA</sequence>
<dbReference type="EMBL" id="KQ982766">
    <property type="protein sequence ID" value="KYQ50998.1"/>
    <property type="molecule type" value="Genomic_DNA"/>
</dbReference>
<organism evidence="2 3">
    <name type="scientific">Mycetomoellerius zeteki</name>
    <dbReference type="NCBI Taxonomy" id="64791"/>
    <lineage>
        <taxon>Eukaryota</taxon>
        <taxon>Metazoa</taxon>
        <taxon>Ecdysozoa</taxon>
        <taxon>Arthropoda</taxon>
        <taxon>Hexapoda</taxon>
        <taxon>Insecta</taxon>
        <taxon>Pterygota</taxon>
        <taxon>Neoptera</taxon>
        <taxon>Endopterygota</taxon>
        <taxon>Hymenoptera</taxon>
        <taxon>Apocrita</taxon>
        <taxon>Aculeata</taxon>
        <taxon>Formicoidea</taxon>
        <taxon>Formicidae</taxon>
        <taxon>Myrmicinae</taxon>
        <taxon>Mycetomoellerius</taxon>
    </lineage>
</organism>
<evidence type="ECO:0000256" key="1">
    <source>
        <dbReference type="SAM" id="MobiDB-lite"/>
    </source>
</evidence>
<feature type="region of interest" description="Disordered" evidence="1">
    <location>
        <begin position="14"/>
        <end position="46"/>
    </location>
</feature>
<name>A0A151WT34_9HYME</name>
<protein>
    <submittedName>
        <fullName evidence="2">Uncharacterized protein</fullName>
    </submittedName>
</protein>
<proteinExistence type="predicted"/>
<feature type="non-terminal residue" evidence="2">
    <location>
        <position position="1"/>
    </location>
</feature>
<evidence type="ECO:0000313" key="2">
    <source>
        <dbReference type="EMBL" id="KYQ50998.1"/>
    </source>
</evidence>
<gene>
    <name evidence="2" type="ORF">ALC60_09937</name>
</gene>